<gene>
    <name evidence="2" type="ORF">SNAT2548_LOCUS6542</name>
</gene>
<dbReference type="Proteomes" id="UP000604046">
    <property type="component" value="Unassembled WGS sequence"/>
</dbReference>
<feature type="region of interest" description="Disordered" evidence="1">
    <location>
        <begin position="110"/>
        <end position="233"/>
    </location>
</feature>
<evidence type="ECO:0000313" key="3">
    <source>
        <dbReference type="Proteomes" id="UP000604046"/>
    </source>
</evidence>
<dbReference type="EMBL" id="CAJNDS010000435">
    <property type="protein sequence ID" value="CAE7205953.1"/>
    <property type="molecule type" value="Genomic_DNA"/>
</dbReference>
<evidence type="ECO:0000313" key="2">
    <source>
        <dbReference type="EMBL" id="CAE7205953.1"/>
    </source>
</evidence>
<evidence type="ECO:0000256" key="1">
    <source>
        <dbReference type="SAM" id="MobiDB-lite"/>
    </source>
</evidence>
<dbReference type="SUPFAM" id="SSF54236">
    <property type="entry name" value="Ubiquitin-like"/>
    <property type="match status" value="1"/>
</dbReference>
<dbReference type="Gene3D" id="3.10.20.90">
    <property type="entry name" value="Phosphatidylinositol 3-kinase Catalytic Subunit, Chain A, domain 1"/>
    <property type="match status" value="1"/>
</dbReference>
<dbReference type="AlphaFoldDB" id="A0A812JNV5"/>
<sequence length="314" mass="34185">MAVKTGQVQKMLRKFPDHVPILCWRMAQEPHDHSSKKLLMPKTMSPYEFETSIQKHCDWSGERSEVRIMFYGEVVDSIDMDCLTVQEMYEAYAQADHCLHVQVSAQPLEQRPLLERTPSPSARPMGRLVERTPSPSARATGPLVKRSPSPSAQPMGRLVERTPSPSARPTGPPVKRSPSPSAQPMGRLVERTPSPSARPTGPLVKRSPSPSAQPMGRLVERTPSPSAQARGNAEANAEFKNLATENLKRGAEEMANAARKRPRIHEPSRALALATDVARMAAFASTGYIFAGGGPGAMIGFATACAKCLKSSVQ</sequence>
<keyword evidence="3" id="KW-1185">Reference proteome</keyword>
<organism evidence="2 3">
    <name type="scientific">Symbiodinium natans</name>
    <dbReference type="NCBI Taxonomy" id="878477"/>
    <lineage>
        <taxon>Eukaryota</taxon>
        <taxon>Sar</taxon>
        <taxon>Alveolata</taxon>
        <taxon>Dinophyceae</taxon>
        <taxon>Suessiales</taxon>
        <taxon>Symbiodiniaceae</taxon>
        <taxon>Symbiodinium</taxon>
    </lineage>
</organism>
<dbReference type="InterPro" id="IPR029071">
    <property type="entry name" value="Ubiquitin-like_domsf"/>
</dbReference>
<name>A0A812JNV5_9DINO</name>
<reference evidence="2" key="1">
    <citation type="submission" date="2021-02" db="EMBL/GenBank/DDBJ databases">
        <authorList>
            <person name="Dougan E. K."/>
            <person name="Rhodes N."/>
            <person name="Thang M."/>
            <person name="Chan C."/>
        </authorList>
    </citation>
    <scope>NUCLEOTIDE SEQUENCE</scope>
</reference>
<comment type="caution">
    <text evidence="2">The sequence shown here is derived from an EMBL/GenBank/DDBJ whole genome shotgun (WGS) entry which is preliminary data.</text>
</comment>
<proteinExistence type="predicted"/>
<accession>A0A812JNV5</accession>
<protein>
    <submittedName>
        <fullName evidence="2">Uncharacterized protein</fullName>
    </submittedName>
</protein>